<organism evidence="2 3">
    <name type="scientific">Negativicoccus succinicivorans DORA_17_25</name>
    <dbReference type="NCBI Taxonomy" id="1403945"/>
    <lineage>
        <taxon>Bacteria</taxon>
        <taxon>Bacillati</taxon>
        <taxon>Bacillota</taxon>
        <taxon>Negativicutes</taxon>
        <taxon>Veillonellales</taxon>
        <taxon>Veillonellaceae</taxon>
        <taxon>Negativicoccus</taxon>
    </lineage>
</organism>
<dbReference type="Proteomes" id="UP000018840">
    <property type="component" value="Unassembled WGS sequence"/>
</dbReference>
<accession>W1TYA8</accession>
<dbReference type="GO" id="GO:0005737">
    <property type="term" value="C:cytoplasm"/>
    <property type="evidence" value="ECO:0007669"/>
    <property type="project" value="TreeGrafter"/>
</dbReference>
<evidence type="ECO:0000313" key="2">
    <source>
        <dbReference type="EMBL" id="ETI86426.1"/>
    </source>
</evidence>
<dbReference type="EMBL" id="AZMC01000304">
    <property type="protein sequence ID" value="ETI86426.1"/>
    <property type="molecule type" value="Genomic_DNA"/>
</dbReference>
<dbReference type="Gene3D" id="3.40.50.880">
    <property type="match status" value="1"/>
</dbReference>
<dbReference type="PANTHER" id="PTHR48094:SF12">
    <property type="entry name" value="PARKINSON DISEASE PROTEIN 7 HOMOLOG"/>
    <property type="match status" value="1"/>
</dbReference>
<proteinExistence type="predicted"/>
<dbReference type="CDD" id="cd03135">
    <property type="entry name" value="GATase1_DJ-1"/>
    <property type="match status" value="1"/>
</dbReference>
<dbReference type="InterPro" id="IPR006287">
    <property type="entry name" value="DJ-1"/>
</dbReference>
<evidence type="ECO:0000259" key="1">
    <source>
        <dbReference type="Pfam" id="PF01965"/>
    </source>
</evidence>
<dbReference type="RefSeq" id="WP_024048608.1">
    <property type="nucleotide sequence ID" value="NZ_AZMC01000304.1"/>
</dbReference>
<dbReference type="Pfam" id="PF01965">
    <property type="entry name" value="DJ-1_PfpI"/>
    <property type="match status" value="1"/>
</dbReference>
<name>W1TYA8_9FIRM</name>
<reference evidence="2 3" key="1">
    <citation type="submission" date="2013-12" db="EMBL/GenBank/DDBJ databases">
        <title>A Varibaculum cambriense genome reconstructed from a premature infant gut community with otherwise low bacterial novelty that shifts toward anaerobic metabolism during the third week of life.</title>
        <authorList>
            <person name="Brown C.T."/>
            <person name="Sharon I."/>
            <person name="Thomas B.C."/>
            <person name="Castelle C.J."/>
            <person name="Morowitz M.J."/>
            <person name="Banfield J.F."/>
        </authorList>
    </citation>
    <scope>NUCLEOTIDE SEQUENCE [LARGE SCALE GENOMIC DNA]</scope>
    <source>
        <strain evidence="3">DORA_17_25</strain>
    </source>
</reference>
<sequence>MNKYMVLLSKGYEETEALLVVTYLRRAGIDVDTISTMDTLETLGDHDIMIRADKKWDEINLDDYAGIITPGGVTGSETLAADQRVTKAIKAFHDAGKLVASICASPIVLHAAGIAKDIEGVCYPGMEEAVGFKKAHEEIVFFDQNVLTSRGPLTAPFFALKLIEIIKGEDARNDVAGQILLPRVQEALVGMAQGKCACGTTEGGESCCCGHHEHAEGGCCGHHDHAEGCGCGHHDHAEGCGCGHHGDKKEGGCCGHHHH</sequence>
<evidence type="ECO:0000313" key="3">
    <source>
        <dbReference type="Proteomes" id="UP000018840"/>
    </source>
</evidence>
<dbReference type="InterPro" id="IPR002818">
    <property type="entry name" value="DJ-1/PfpI"/>
</dbReference>
<dbReference type="NCBIfam" id="TIGR01383">
    <property type="entry name" value="not_thiJ"/>
    <property type="match status" value="1"/>
</dbReference>
<dbReference type="PANTHER" id="PTHR48094">
    <property type="entry name" value="PROTEIN/NUCLEIC ACID DEGLYCASE DJ-1-RELATED"/>
    <property type="match status" value="1"/>
</dbReference>
<comment type="caution">
    <text evidence="2">The sequence shown here is derived from an EMBL/GenBank/DDBJ whole genome shotgun (WGS) entry which is preliminary data.</text>
</comment>
<protein>
    <submittedName>
        <fullName evidence="2">4-methyl-5(B-hydroxyethyl)-thiazole monophosphate biosynthesis enzyme</fullName>
    </submittedName>
</protein>
<dbReference type="AlphaFoldDB" id="W1TYA8"/>
<dbReference type="SUPFAM" id="SSF52317">
    <property type="entry name" value="Class I glutamine amidotransferase-like"/>
    <property type="match status" value="1"/>
</dbReference>
<gene>
    <name evidence="2" type="ORF">Q612_NSC00304G0014</name>
</gene>
<dbReference type="InterPro" id="IPR050325">
    <property type="entry name" value="Prot/Nucl_acid_deglycase"/>
</dbReference>
<dbReference type="InterPro" id="IPR029062">
    <property type="entry name" value="Class_I_gatase-like"/>
</dbReference>
<feature type="domain" description="DJ-1/PfpI" evidence="1">
    <location>
        <begin position="4"/>
        <end position="164"/>
    </location>
</feature>